<accession>H0EC02</accession>
<keyword evidence="1" id="KW-0808">Transferase</keyword>
<dbReference type="AlphaFoldDB" id="H0EC02"/>
<sequence>MSRLRALLRLPAAPTEVRIPDGLLEVQRDGAAPLAPRAPDGRDAPLDVAFVVPSFRTVSGGHTTIANVVRALEARGLSCSIWILDDDARRGGGARPEALVEGFRSAFGGIAGPVHAGLDGWRGTDVLVATAWQTVPAALRLPDVAARAYLVQDHEAEFYPTSAEREWAAWTYRQGLHCLVASPWLEQVVAREYGASATRFDIGLDHDLYRPGGAPRRGDQLLFYARATTARRGVPLGILALEELHRRRPQVEICLFGEDRPVATGFPHRHLGVRTRPQLAALYGQATVGVVLSLTNPSLIPHEMLACGLTCVDVASASSLAVHGPDGPVALAALEPGALCDVVERLLDDPAERDDRRTRGIAHAAAFTWERTGEQVEAGLREALARAAA</sequence>
<keyword evidence="4" id="KW-1185">Reference proteome</keyword>
<evidence type="ECO:0000259" key="2">
    <source>
        <dbReference type="Pfam" id="PF22772"/>
    </source>
</evidence>
<proteinExistence type="predicted"/>
<dbReference type="PANTHER" id="PTHR46401">
    <property type="entry name" value="GLYCOSYLTRANSFERASE WBBK-RELATED"/>
    <property type="match status" value="1"/>
</dbReference>
<dbReference type="OrthoDB" id="7615426at2"/>
<dbReference type="Pfam" id="PF22772">
    <property type="entry name" value="WsaF_C"/>
    <property type="match status" value="1"/>
</dbReference>
<evidence type="ECO:0000256" key="1">
    <source>
        <dbReference type="ARBA" id="ARBA00022679"/>
    </source>
</evidence>
<dbReference type="RefSeq" id="WP_007579446.1">
    <property type="nucleotide sequence ID" value="NZ_AGUD01000326.1"/>
</dbReference>
<dbReference type="GO" id="GO:0009103">
    <property type="term" value="P:lipopolysaccharide biosynthetic process"/>
    <property type="evidence" value="ECO:0007669"/>
    <property type="project" value="TreeGrafter"/>
</dbReference>
<feature type="domain" description="WsaF C-terminal" evidence="2">
    <location>
        <begin position="220"/>
        <end position="312"/>
    </location>
</feature>
<dbReference type="Gene3D" id="3.40.50.2000">
    <property type="entry name" value="Glycogen Phosphorylase B"/>
    <property type="match status" value="1"/>
</dbReference>
<organism evidence="3 4">
    <name type="scientific">Patulibacter medicamentivorans</name>
    <dbReference type="NCBI Taxonomy" id="1097667"/>
    <lineage>
        <taxon>Bacteria</taxon>
        <taxon>Bacillati</taxon>
        <taxon>Actinomycetota</taxon>
        <taxon>Thermoleophilia</taxon>
        <taxon>Solirubrobacterales</taxon>
        <taxon>Patulibacteraceae</taxon>
        <taxon>Patulibacter</taxon>
    </lineage>
</organism>
<dbReference type="GO" id="GO:0016757">
    <property type="term" value="F:glycosyltransferase activity"/>
    <property type="evidence" value="ECO:0007669"/>
    <property type="project" value="TreeGrafter"/>
</dbReference>
<evidence type="ECO:0000313" key="4">
    <source>
        <dbReference type="Proteomes" id="UP000005143"/>
    </source>
</evidence>
<evidence type="ECO:0000313" key="3">
    <source>
        <dbReference type="EMBL" id="EHN08785.1"/>
    </source>
</evidence>
<dbReference type="Gene3D" id="3.40.50.11090">
    <property type="match status" value="1"/>
</dbReference>
<protein>
    <submittedName>
        <fullName evidence="3">Lipopolysaccharide biosynthesis protein</fullName>
    </submittedName>
</protein>
<gene>
    <name evidence="3" type="ORF">PAI11_43870</name>
</gene>
<dbReference type="Proteomes" id="UP000005143">
    <property type="component" value="Unassembled WGS sequence"/>
</dbReference>
<dbReference type="PANTHER" id="PTHR46401:SF2">
    <property type="entry name" value="GLYCOSYLTRANSFERASE WBBK-RELATED"/>
    <property type="match status" value="1"/>
</dbReference>
<dbReference type="CDD" id="cd03801">
    <property type="entry name" value="GT4_PimA-like"/>
    <property type="match status" value="1"/>
</dbReference>
<dbReference type="SUPFAM" id="SSF53756">
    <property type="entry name" value="UDP-Glycosyltransferase/glycogen phosphorylase"/>
    <property type="match status" value="1"/>
</dbReference>
<dbReference type="InterPro" id="IPR055050">
    <property type="entry name" value="WsaF_C"/>
</dbReference>
<comment type="caution">
    <text evidence="3">The sequence shown here is derived from an EMBL/GenBank/DDBJ whole genome shotgun (WGS) entry which is preliminary data.</text>
</comment>
<dbReference type="EMBL" id="AGUD01000326">
    <property type="protein sequence ID" value="EHN08785.1"/>
    <property type="molecule type" value="Genomic_DNA"/>
</dbReference>
<name>H0EC02_9ACTN</name>
<reference evidence="3 4" key="1">
    <citation type="journal article" date="2013" name="Biodegradation">
        <title>Quantitative proteomic analysis of ibuprofen-degrading Patulibacter sp. strain I11.</title>
        <authorList>
            <person name="Almeida B."/>
            <person name="Kjeldal H."/>
            <person name="Lolas I."/>
            <person name="Knudsen A.D."/>
            <person name="Carvalho G."/>
            <person name="Nielsen K.L."/>
            <person name="Barreto Crespo M.T."/>
            <person name="Stensballe A."/>
            <person name="Nielsen J.L."/>
        </authorList>
    </citation>
    <scope>NUCLEOTIDE SEQUENCE [LARGE SCALE GENOMIC DNA]</scope>
    <source>
        <strain evidence="3 4">I11</strain>
    </source>
</reference>